<evidence type="ECO:0000313" key="8">
    <source>
        <dbReference type="Proteomes" id="UP001185092"/>
    </source>
</evidence>
<protein>
    <submittedName>
        <fullName evidence="7">KDO2-lipid IV(A) lauroyltransferase</fullName>
        <ecNumber evidence="7">2.3.1.241</ecNumber>
    </submittedName>
</protein>
<accession>A0AAE3XRA1</accession>
<keyword evidence="6 7" id="KW-0012">Acyltransferase</keyword>
<reference evidence="7" key="1">
    <citation type="submission" date="2023-07" db="EMBL/GenBank/DDBJ databases">
        <title>Genomic Encyclopedia of Type Strains, Phase IV (KMG-IV): sequencing the most valuable type-strain genomes for metagenomic binning, comparative biology and taxonomic classification.</title>
        <authorList>
            <person name="Goeker M."/>
        </authorList>
    </citation>
    <scope>NUCLEOTIDE SEQUENCE</scope>
    <source>
        <strain evidence="7">DSM 26174</strain>
    </source>
</reference>
<dbReference type="PANTHER" id="PTHR30606:SF10">
    <property type="entry name" value="PHOSPHATIDYLINOSITOL MANNOSIDE ACYLTRANSFERASE"/>
    <property type="match status" value="1"/>
</dbReference>
<evidence type="ECO:0000256" key="2">
    <source>
        <dbReference type="ARBA" id="ARBA00022475"/>
    </source>
</evidence>
<dbReference type="InterPro" id="IPR004960">
    <property type="entry name" value="LipA_acyltrans"/>
</dbReference>
<evidence type="ECO:0000256" key="4">
    <source>
        <dbReference type="ARBA" id="ARBA00022679"/>
    </source>
</evidence>
<dbReference type="GO" id="GO:0005886">
    <property type="term" value="C:plasma membrane"/>
    <property type="evidence" value="ECO:0007669"/>
    <property type="project" value="UniProtKB-SubCell"/>
</dbReference>
<dbReference type="Pfam" id="PF03279">
    <property type="entry name" value="Lip_A_acyltrans"/>
    <property type="match status" value="1"/>
</dbReference>
<keyword evidence="8" id="KW-1185">Reference proteome</keyword>
<evidence type="ECO:0000256" key="1">
    <source>
        <dbReference type="ARBA" id="ARBA00004533"/>
    </source>
</evidence>
<keyword evidence="2" id="KW-1003">Cell membrane</keyword>
<comment type="caution">
    <text evidence="7">The sequence shown here is derived from an EMBL/GenBank/DDBJ whole genome shotgun (WGS) entry which is preliminary data.</text>
</comment>
<evidence type="ECO:0000313" key="7">
    <source>
        <dbReference type="EMBL" id="MDR6240569.1"/>
    </source>
</evidence>
<sequence>MCDLLVEPFMMLFCPKSKIHHYATFKNEDRINELYKLNQDIVILAPHYGNWENLTILPLVLKHEVNIAYQPLSNPFFNKLIKYIREKHHTKLIPKKSFYRSVFTNNGNKPKAFLLLADQSPSKNSSKHFIDFFSRKTAIQIGAEKIALKKNCPVFFIEIKKVRRHHYEYEFKELASTSNNLNTEHELLLNYYKEIENLIRKEPAYWLWSHNRWKSN</sequence>
<dbReference type="PANTHER" id="PTHR30606">
    <property type="entry name" value="LIPID A BIOSYNTHESIS LAUROYL ACYLTRANSFERASE"/>
    <property type="match status" value="1"/>
</dbReference>
<evidence type="ECO:0000256" key="3">
    <source>
        <dbReference type="ARBA" id="ARBA00022519"/>
    </source>
</evidence>
<dbReference type="GO" id="GO:0008913">
    <property type="term" value="F:Kdo2-lipid IVA acyltransferase activity"/>
    <property type="evidence" value="ECO:0007669"/>
    <property type="project" value="UniProtKB-EC"/>
</dbReference>
<dbReference type="AlphaFoldDB" id="A0AAE3XRA1"/>
<dbReference type="EMBL" id="JAVDQD010000005">
    <property type="protein sequence ID" value="MDR6240569.1"/>
    <property type="molecule type" value="Genomic_DNA"/>
</dbReference>
<evidence type="ECO:0000256" key="5">
    <source>
        <dbReference type="ARBA" id="ARBA00023136"/>
    </source>
</evidence>
<keyword evidence="5" id="KW-0472">Membrane</keyword>
<keyword evidence="4 7" id="KW-0808">Transferase</keyword>
<gene>
    <name evidence="7" type="ORF">HNQ88_003645</name>
</gene>
<dbReference type="CDD" id="cd07984">
    <property type="entry name" value="LPLAT_LABLAT-like"/>
    <property type="match status" value="1"/>
</dbReference>
<name>A0AAE3XRA1_9BACT</name>
<keyword evidence="3" id="KW-0997">Cell inner membrane</keyword>
<organism evidence="7 8">
    <name type="scientific">Aureibacter tunicatorum</name>
    <dbReference type="NCBI Taxonomy" id="866807"/>
    <lineage>
        <taxon>Bacteria</taxon>
        <taxon>Pseudomonadati</taxon>
        <taxon>Bacteroidota</taxon>
        <taxon>Cytophagia</taxon>
        <taxon>Cytophagales</taxon>
        <taxon>Persicobacteraceae</taxon>
        <taxon>Aureibacter</taxon>
    </lineage>
</organism>
<comment type="subcellular location">
    <subcellularLocation>
        <location evidence="1">Cell inner membrane</location>
    </subcellularLocation>
</comment>
<dbReference type="Proteomes" id="UP001185092">
    <property type="component" value="Unassembled WGS sequence"/>
</dbReference>
<dbReference type="GO" id="GO:0009247">
    <property type="term" value="P:glycolipid biosynthetic process"/>
    <property type="evidence" value="ECO:0007669"/>
    <property type="project" value="UniProtKB-ARBA"/>
</dbReference>
<evidence type="ECO:0000256" key="6">
    <source>
        <dbReference type="ARBA" id="ARBA00023315"/>
    </source>
</evidence>
<dbReference type="EC" id="2.3.1.241" evidence="7"/>
<proteinExistence type="predicted"/>